<feature type="transmembrane region" description="Helical" evidence="6">
    <location>
        <begin position="492"/>
        <end position="511"/>
    </location>
</feature>
<dbReference type="InterPro" id="IPR011701">
    <property type="entry name" value="MFS"/>
</dbReference>
<evidence type="ECO:0000256" key="3">
    <source>
        <dbReference type="ARBA" id="ARBA00022989"/>
    </source>
</evidence>
<evidence type="ECO:0000313" key="8">
    <source>
        <dbReference type="EMBL" id="KAF2401209.1"/>
    </source>
</evidence>
<evidence type="ECO:0000256" key="2">
    <source>
        <dbReference type="ARBA" id="ARBA00022692"/>
    </source>
</evidence>
<dbReference type="AlphaFoldDB" id="A0A6G1HZG1"/>
<feature type="transmembrane region" description="Helical" evidence="6">
    <location>
        <begin position="96"/>
        <end position="121"/>
    </location>
</feature>
<evidence type="ECO:0000256" key="4">
    <source>
        <dbReference type="ARBA" id="ARBA00023136"/>
    </source>
</evidence>
<feature type="transmembrane region" description="Helical" evidence="6">
    <location>
        <begin position="360"/>
        <end position="381"/>
    </location>
</feature>
<dbReference type="FunFam" id="1.20.1720.10:FF:000012">
    <property type="entry name" value="MFS toxin efflux pump (AflT)"/>
    <property type="match status" value="1"/>
</dbReference>
<reference evidence="8" key="1">
    <citation type="journal article" date="2020" name="Stud. Mycol.">
        <title>101 Dothideomycetes genomes: a test case for predicting lifestyles and emergence of pathogens.</title>
        <authorList>
            <person name="Haridas S."/>
            <person name="Albert R."/>
            <person name="Binder M."/>
            <person name="Bloem J."/>
            <person name="Labutti K."/>
            <person name="Salamov A."/>
            <person name="Andreopoulos B."/>
            <person name="Baker S."/>
            <person name="Barry K."/>
            <person name="Bills G."/>
            <person name="Bluhm B."/>
            <person name="Cannon C."/>
            <person name="Castanera R."/>
            <person name="Culley D."/>
            <person name="Daum C."/>
            <person name="Ezra D."/>
            <person name="Gonzalez J."/>
            <person name="Henrissat B."/>
            <person name="Kuo A."/>
            <person name="Liang C."/>
            <person name="Lipzen A."/>
            <person name="Lutzoni F."/>
            <person name="Magnuson J."/>
            <person name="Mondo S."/>
            <person name="Nolan M."/>
            <person name="Ohm R."/>
            <person name="Pangilinan J."/>
            <person name="Park H.-J."/>
            <person name="Ramirez L."/>
            <person name="Alfaro M."/>
            <person name="Sun H."/>
            <person name="Tritt A."/>
            <person name="Yoshinaga Y."/>
            <person name="Zwiers L.-H."/>
            <person name="Turgeon B."/>
            <person name="Goodwin S."/>
            <person name="Spatafora J."/>
            <person name="Crous P."/>
            <person name="Grigoriev I."/>
        </authorList>
    </citation>
    <scope>NUCLEOTIDE SEQUENCE</scope>
    <source>
        <strain evidence="8">CBS 262.69</strain>
    </source>
</reference>
<gene>
    <name evidence="8" type="ORF">EJ06DRAFT_475565</name>
</gene>
<dbReference type="OrthoDB" id="10021397at2759"/>
<comment type="subcellular location">
    <subcellularLocation>
        <location evidence="1">Membrane</location>
        <topology evidence="1">Multi-pass membrane protein</topology>
    </subcellularLocation>
</comment>
<keyword evidence="4 6" id="KW-0472">Membrane</keyword>
<feature type="region of interest" description="Disordered" evidence="5">
    <location>
        <begin position="1"/>
        <end position="86"/>
    </location>
</feature>
<keyword evidence="2 6" id="KW-0812">Transmembrane</keyword>
<feature type="transmembrane region" description="Helical" evidence="6">
    <location>
        <begin position="292"/>
        <end position="309"/>
    </location>
</feature>
<keyword evidence="9" id="KW-1185">Reference proteome</keyword>
<feature type="compositionally biased region" description="Low complexity" evidence="5">
    <location>
        <begin position="17"/>
        <end position="35"/>
    </location>
</feature>
<dbReference type="Proteomes" id="UP000799640">
    <property type="component" value="Unassembled WGS sequence"/>
</dbReference>
<protein>
    <submittedName>
        <fullName evidence="8">MFS general substrate transporter</fullName>
    </submittedName>
</protein>
<feature type="transmembrane region" description="Helical" evidence="6">
    <location>
        <begin position="163"/>
        <end position="182"/>
    </location>
</feature>
<name>A0A6G1HZG1_9PEZI</name>
<accession>A0A6G1HZG1</accession>
<dbReference type="PANTHER" id="PTHR23501:SF198">
    <property type="entry name" value="AZOLE RESISTANCE PROTEIN 1-RELATED"/>
    <property type="match status" value="1"/>
</dbReference>
<dbReference type="GO" id="GO:0022857">
    <property type="term" value="F:transmembrane transporter activity"/>
    <property type="evidence" value="ECO:0007669"/>
    <property type="project" value="InterPro"/>
</dbReference>
<keyword evidence="3 6" id="KW-1133">Transmembrane helix</keyword>
<dbReference type="EMBL" id="ML996693">
    <property type="protein sequence ID" value="KAF2401209.1"/>
    <property type="molecule type" value="Genomic_DNA"/>
</dbReference>
<evidence type="ECO:0000259" key="7">
    <source>
        <dbReference type="PROSITE" id="PS50850"/>
    </source>
</evidence>
<evidence type="ECO:0000256" key="5">
    <source>
        <dbReference type="SAM" id="MobiDB-lite"/>
    </source>
</evidence>
<feature type="transmembrane region" description="Helical" evidence="6">
    <location>
        <begin position="457"/>
        <end position="480"/>
    </location>
</feature>
<dbReference type="InterPro" id="IPR020846">
    <property type="entry name" value="MFS_dom"/>
</dbReference>
<dbReference type="PANTHER" id="PTHR23501">
    <property type="entry name" value="MAJOR FACILITATOR SUPERFAMILY"/>
    <property type="match status" value="1"/>
</dbReference>
<dbReference type="CDD" id="cd17502">
    <property type="entry name" value="MFS_Azr1_MDR_like"/>
    <property type="match status" value="1"/>
</dbReference>
<dbReference type="FunFam" id="1.20.1250.20:FF:000196">
    <property type="entry name" value="MFS toxin efflux pump (AflT)"/>
    <property type="match status" value="1"/>
</dbReference>
<feature type="transmembrane region" description="Helical" evidence="6">
    <location>
        <begin position="251"/>
        <end position="271"/>
    </location>
</feature>
<dbReference type="GO" id="GO:0005886">
    <property type="term" value="C:plasma membrane"/>
    <property type="evidence" value="ECO:0007669"/>
    <property type="project" value="TreeGrafter"/>
</dbReference>
<dbReference type="InterPro" id="IPR036259">
    <property type="entry name" value="MFS_trans_sf"/>
</dbReference>
<evidence type="ECO:0000256" key="6">
    <source>
        <dbReference type="SAM" id="Phobius"/>
    </source>
</evidence>
<feature type="transmembrane region" description="Helical" evidence="6">
    <location>
        <begin position="321"/>
        <end position="339"/>
    </location>
</feature>
<dbReference type="Gene3D" id="1.20.1720.10">
    <property type="entry name" value="Multidrug resistance protein D"/>
    <property type="match status" value="1"/>
</dbReference>
<dbReference type="Gene3D" id="1.20.1250.20">
    <property type="entry name" value="MFS general substrate transporter like domains"/>
    <property type="match status" value="1"/>
</dbReference>
<proteinExistence type="predicted"/>
<feature type="transmembrane region" description="Helical" evidence="6">
    <location>
        <begin position="401"/>
        <end position="420"/>
    </location>
</feature>
<evidence type="ECO:0000313" key="9">
    <source>
        <dbReference type="Proteomes" id="UP000799640"/>
    </source>
</evidence>
<feature type="transmembrane region" description="Helical" evidence="6">
    <location>
        <begin position="219"/>
        <end position="239"/>
    </location>
</feature>
<evidence type="ECO:0000256" key="1">
    <source>
        <dbReference type="ARBA" id="ARBA00004141"/>
    </source>
</evidence>
<dbReference type="Pfam" id="PF07690">
    <property type="entry name" value="MFS_1"/>
    <property type="match status" value="1"/>
</dbReference>
<feature type="transmembrane region" description="Helical" evidence="6">
    <location>
        <begin position="133"/>
        <end position="151"/>
    </location>
</feature>
<dbReference type="PROSITE" id="PS50850">
    <property type="entry name" value="MFS"/>
    <property type="match status" value="1"/>
</dbReference>
<feature type="transmembrane region" description="Helical" evidence="6">
    <location>
        <begin position="188"/>
        <end position="212"/>
    </location>
</feature>
<feature type="transmembrane region" description="Helical" evidence="6">
    <location>
        <begin position="427"/>
        <end position="445"/>
    </location>
</feature>
<feature type="domain" description="Major facilitator superfamily (MFS) profile" evidence="7">
    <location>
        <begin position="98"/>
        <end position="585"/>
    </location>
</feature>
<dbReference type="SUPFAM" id="SSF103473">
    <property type="entry name" value="MFS general substrate transporter"/>
    <property type="match status" value="1"/>
</dbReference>
<feature type="transmembrane region" description="Helical" evidence="6">
    <location>
        <begin position="558"/>
        <end position="580"/>
    </location>
</feature>
<organism evidence="8 9">
    <name type="scientific">Trichodelitschia bisporula</name>
    <dbReference type="NCBI Taxonomy" id="703511"/>
    <lineage>
        <taxon>Eukaryota</taxon>
        <taxon>Fungi</taxon>
        <taxon>Dikarya</taxon>
        <taxon>Ascomycota</taxon>
        <taxon>Pezizomycotina</taxon>
        <taxon>Dothideomycetes</taxon>
        <taxon>Dothideomycetes incertae sedis</taxon>
        <taxon>Phaeotrichales</taxon>
        <taxon>Phaeotrichaceae</taxon>
        <taxon>Trichodelitschia</taxon>
    </lineage>
</organism>
<sequence>MANSAASAEPTANHAPATALGATLNTSTTSNSQLAKLELEKGSSSNQGGHDRGAEGSELPESFATKEAEPVTQVVPTEDEEAEEDDRHFVKGPARIFLAFALCVTTFLIGLDQMIIATAIPKITTQFHSLDDVGWYGSAYLLCTTALQPSFGKIYTYFNVKWTFVAALVVFEVGSIVCAVAKDSISLIIGRAVAGAGSAGLFSGGMTMIGYAMPLRHRAIYLAALSSMFGVASIVGPILGGAFTDRLTWRWCFWINLPFGALAVFIVIFTFKNPERDFTHVSMKQKIKEMDFVGAFFLISAIICLLLALQWGGITYAWNDSRVWGCMLGFGLIIIVFIFTQIRAKDQATIPLRIMKNRTITAAALTLSFLSMGIYTHVFYLPFYFQAVKGTTAEQSGIRCIAYLISNTIGAIFIGGIVTVVGYYSPFIWAGTALFTVGSGLLFTLKVDSSRGVWIGYQILAGFGCGGAVQLPFIATQVVLSPKDMPTGNAIAIFFNTLGGAIAISIAQNIFSNTLIKELKHLVPSVNPATILLAGATHIREVVKPEELPGTLEAYDLAVTRAFVLPIAAGGLAFLSSLLFEWRSVKGKKIIPAGGA</sequence>